<protein>
    <recommendedName>
        <fullName evidence="5">Phenylalanyl-tRNA synthetase subunit beta</fullName>
    </recommendedName>
</protein>
<evidence type="ECO:0000313" key="4">
    <source>
        <dbReference type="Proteomes" id="UP000326671"/>
    </source>
</evidence>
<evidence type="ECO:0000313" key="3">
    <source>
        <dbReference type="EMBL" id="KAA9012225.1"/>
    </source>
</evidence>
<accession>A0A5J5GVN3</accession>
<dbReference type="OrthoDB" id="2427603at2"/>
<dbReference type="AlphaFoldDB" id="A0A5J5GVN3"/>
<feature type="transmembrane region" description="Helical" evidence="2">
    <location>
        <begin position="6"/>
        <end position="30"/>
    </location>
</feature>
<gene>
    <name evidence="3" type="ORF">F4V44_25935</name>
</gene>
<keyword evidence="2" id="KW-0812">Transmembrane</keyword>
<proteinExistence type="predicted"/>
<feature type="region of interest" description="Disordered" evidence="1">
    <location>
        <begin position="76"/>
        <end position="97"/>
    </location>
</feature>
<keyword evidence="2" id="KW-1133">Transmembrane helix</keyword>
<evidence type="ECO:0008006" key="5">
    <source>
        <dbReference type="Google" id="ProtNLM"/>
    </source>
</evidence>
<evidence type="ECO:0000256" key="1">
    <source>
        <dbReference type="SAM" id="MobiDB-lite"/>
    </source>
</evidence>
<keyword evidence="4" id="KW-1185">Reference proteome</keyword>
<sequence>MRFVKWILIPVVILAAIGFGVYQFGVDYAIDKVSEEMENSGKMEEVKAMVKNDPELEAFIKEVENSPEIQQYLEGSTTDLTESENNETPAAKAEPLPFDTKEEAMKVVVDRVGMTKLTGMAKDVQDGTLSKQEAIDTLSTEFTEEEMTALKVIAYKELYSK</sequence>
<evidence type="ECO:0000256" key="2">
    <source>
        <dbReference type="SAM" id="Phobius"/>
    </source>
</evidence>
<reference evidence="3 4" key="1">
    <citation type="submission" date="2019-09" db="EMBL/GenBank/DDBJ databases">
        <title>Whole genome sequences of isolates from the Mars Exploration Rovers.</title>
        <authorList>
            <person name="Seuylemezian A."/>
            <person name="Vaishampayan P."/>
        </authorList>
    </citation>
    <scope>NUCLEOTIDE SEQUENCE [LARGE SCALE GENOMIC DNA]</scope>
    <source>
        <strain evidence="3 4">MER_TA_151</strain>
    </source>
</reference>
<organism evidence="3 4">
    <name type="scientific">Niallia endozanthoxylica</name>
    <dbReference type="NCBI Taxonomy" id="2036016"/>
    <lineage>
        <taxon>Bacteria</taxon>
        <taxon>Bacillati</taxon>
        <taxon>Bacillota</taxon>
        <taxon>Bacilli</taxon>
        <taxon>Bacillales</taxon>
        <taxon>Bacillaceae</taxon>
        <taxon>Niallia</taxon>
    </lineage>
</organism>
<dbReference type="RefSeq" id="WP_150442868.1">
    <property type="nucleotide sequence ID" value="NZ_VYKL01000063.1"/>
</dbReference>
<name>A0A5J5GVN3_9BACI</name>
<dbReference type="Proteomes" id="UP000326671">
    <property type="component" value="Unassembled WGS sequence"/>
</dbReference>
<keyword evidence="2" id="KW-0472">Membrane</keyword>
<dbReference type="EMBL" id="VYKL01000063">
    <property type="protein sequence ID" value="KAA9012225.1"/>
    <property type="molecule type" value="Genomic_DNA"/>
</dbReference>
<comment type="caution">
    <text evidence="3">The sequence shown here is derived from an EMBL/GenBank/DDBJ whole genome shotgun (WGS) entry which is preliminary data.</text>
</comment>